<comment type="caution">
    <text evidence="1">The sequence shown here is derived from an EMBL/GenBank/DDBJ whole genome shotgun (WGS) entry which is preliminary data.</text>
</comment>
<dbReference type="EMBL" id="JBBPDW010000027">
    <property type="protein sequence ID" value="KAK7540184.1"/>
    <property type="molecule type" value="Genomic_DNA"/>
</dbReference>
<sequence>MTGRPKINVRGETRCGLTGRSTSAFLVHETGNRTENSGQPTTNHCRPDSSLLIEDFSRQDLGLRHIGRQSLLSSTRNRIIKWLALSSSSAACTARLMLCSHQTSSGGLRRLGDPRAPPVVGRSLFSLPTSNSMPADITITARPRPDPAAGVREASTAERAPSLAFLTAALPPCSLLACLSWGSRRAASKNNALSLGSSCATCSQSPGNGAANRFSN</sequence>
<dbReference type="Proteomes" id="UP001365128">
    <property type="component" value="Unassembled WGS sequence"/>
</dbReference>
<keyword evidence="2" id="KW-1185">Reference proteome</keyword>
<protein>
    <submittedName>
        <fullName evidence="1">Uncharacterized protein</fullName>
    </submittedName>
</protein>
<gene>
    <name evidence="1" type="ORF">IWX46DRAFT_198369</name>
</gene>
<evidence type="ECO:0000313" key="1">
    <source>
        <dbReference type="EMBL" id="KAK7540184.1"/>
    </source>
</evidence>
<accession>A0ABR1LZX1</accession>
<name>A0ABR1LZX1_9PEZI</name>
<evidence type="ECO:0000313" key="2">
    <source>
        <dbReference type="Proteomes" id="UP001365128"/>
    </source>
</evidence>
<reference evidence="1 2" key="1">
    <citation type="submission" date="2024-04" db="EMBL/GenBank/DDBJ databases">
        <title>Phyllosticta paracitricarpa is synonymous to the EU quarantine fungus P. citricarpa based on phylogenomic analyses.</title>
        <authorList>
            <consortium name="Lawrence Berkeley National Laboratory"/>
            <person name="Van Ingen-Buijs V.A."/>
            <person name="Van Westerhoven A.C."/>
            <person name="Haridas S."/>
            <person name="Skiadas P."/>
            <person name="Martin F."/>
            <person name="Groenewald J.Z."/>
            <person name="Crous P.W."/>
            <person name="Seidl M.F."/>
        </authorList>
    </citation>
    <scope>NUCLEOTIDE SEQUENCE [LARGE SCALE GENOMIC DNA]</scope>
    <source>
        <strain evidence="1 2">CBS 122670</strain>
    </source>
</reference>
<organism evidence="1 2">
    <name type="scientific">Phyllosticta citricarpa</name>
    <dbReference type="NCBI Taxonomy" id="55181"/>
    <lineage>
        <taxon>Eukaryota</taxon>
        <taxon>Fungi</taxon>
        <taxon>Dikarya</taxon>
        <taxon>Ascomycota</taxon>
        <taxon>Pezizomycotina</taxon>
        <taxon>Dothideomycetes</taxon>
        <taxon>Dothideomycetes incertae sedis</taxon>
        <taxon>Botryosphaeriales</taxon>
        <taxon>Phyllostictaceae</taxon>
        <taxon>Phyllosticta</taxon>
    </lineage>
</organism>
<proteinExistence type="predicted"/>